<organism evidence="1 2">
    <name type="scientific">Aegilops tauschii subsp. strangulata</name>
    <name type="common">Goatgrass</name>
    <dbReference type="NCBI Taxonomy" id="200361"/>
    <lineage>
        <taxon>Eukaryota</taxon>
        <taxon>Viridiplantae</taxon>
        <taxon>Streptophyta</taxon>
        <taxon>Embryophyta</taxon>
        <taxon>Tracheophyta</taxon>
        <taxon>Spermatophyta</taxon>
        <taxon>Magnoliopsida</taxon>
        <taxon>Liliopsida</taxon>
        <taxon>Poales</taxon>
        <taxon>Poaceae</taxon>
        <taxon>BOP clade</taxon>
        <taxon>Pooideae</taxon>
        <taxon>Triticodae</taxon>
        <taxon>Triticeae</taxon>
        <taxon>Triticinae</taxon>
        <taxon>Aegilops</taxon>
    </lineage>
</organism>
<accession>A0A453K874</accession>
<keyword evidence="2" id="KW-1185">Reference proteome</keyword>
<dbReference type="EnsemblPlants" id="AET5Gv20337800.1">
    <property type="protein sequence ID" value="AET5Gv20337800.1"/>
    <property type="gene ID" value="AET5Gv20337800"/>
</dbReference>
<reference evidence="1" key="3">
    <citation type="journal article" date="2017" name="Nature">
        <title>Genome sequence of the progenitor of the wheat D genome Aegilops tauschii.</title>
        <authorList>
            <person name="Luo M.C."/>
            <person name="Gu Y.Q."/>
            <person name="Puiu D."/>
            <person name="Wang H."/>
            <person name="Twardziok S.O."/>
            <person name="Deal K.R."/>
            <person name="Huo N."/>
            <person name="Zhu T."/>
            <person name="Wang L."/>
            <person name="Wang Y."/>
            <person name="McGuire P.E."/>
            <person name="Liu S."/>
            <person name="Long H."/>
            <person name="Ramasamy R.K."/>
            <person name="Rodriguez J.C."/>
            <person name="Van S.L."/>
            <person name="Yuan L."/>
            <person name="Wang Z."/>
            <person name="Xia Z."/>
            <person name="Xiao L."/>
            <person name="Anderson O.D."/>
            <person name="Ouyang S."/>
            <person name="Liang Y."/>
            <person name="Zimin A.V."/>
            <person name="Pertea G."/>
            <person name="Qi P."/>
            <person name="Bennetzen J.L."/>
            <person name="Dai X."/>
            <person name="Dawson M.W."/>
            <person name="Muller H.G."/>
            <person name="Kugler K."/>
            <person name="Rivarola-Duarte L."/>
            <person name="Spannagl M."/>
            <person name="Mayer K.F.X."/>
            <person name="Lu F.H."/>
            <person name="Bevan M.W."/>
            <person name="Leroy P."/>
            <person name="Li P."/>
            <person name="You F.M."/>
            <person name="Sun Q."/>
            <person name="Liu Z."/>
            <person name="Lyons E."/>
            <person name="Wicker T."/>
            <person name="Salzberg S.L."/>
            <person name="Devos K.M."/>
            <person name="Dvorak J."/>
        </authorList>
    </citation>
    <scope>NUCLEOTIDE SEQUENCE [LARGE SCALE GENOMIC DNA]</scope>
    <source>
        <strain evidence="1">cv. AL8/78</strain>
    </source>
</reference>
<protein>
    <submittedName>
        <fullName evidence="1">Uncharacterized protein</fullName>
    </submittedName>
</protein>
<evidence type="ECO:0000313" key="1">
    <source>
        <dbReference type="EnsemblPlants" id="AET5Gv20337800.1"/>
    </source>
</evidence>
<reference evidence="1" key="5">
    <citation type="journal article" date="2021" name="G3 (Bethesda)">
        <title>Aegilops tauschii genome assembly Aet v5.0 features greater sequence contiguity and improved annotation.</title>
        <authorList>
            <person name="Wang L."/>
            <person name="Zhu T."/>
            <person name="Rodriguez J.C."/>
            <person name="Deal K.R."/>
            <person name="Dubcovsky J."/>
            <person name="McGuire P.E."/>
            <person name="Lux T."/>
            <person name="Spannagl M."/>
            <person name="Mayer K.F.X."/>
            <person name="Baldrich P."/>
            <person name="Meyers B.C."/>
            <person name="Huo N."/>
            <person name="Gu Y.Q."/>
            <person name="Zhou H."/>
            <person name="Devos K.M."/>
            <person name="Bennetzen J.L."/>
            <person name="Unver T."/>
            <person name="Budak H."/>
            <person name="Gulick P.J."/>
            <person name="Galiba G."/>
            <person name="Kalapos B."/>
            <person name="Nelson D.R."/>
            <person name="Li P."/>
            <person name="You F.M."/>
            <person name="Luo M.C."/>
            <person name="Dvorak J."/>
        </authorList>
    </citation>
    <scope>NUCLEOTIDE SEQUENCE [LARGE SCALE GENOMIC DNA]</scope>
    <source>
        <strain evidence="1">cv. AL8/78</strain>
    </source>
</reference>
<sequence>MILLTCHVIYMYLFHKVHQCKYKFATHDDESRSERSLELTQVSYSHDQIRLQRQVFTRTCMTLPLSLFFFLKNKTAVIRL</sequence>
<name>A0A453K874_AEGTS</name>
<proteinExistence type="predicted"/>
<dbReference type="AlphaFoldDB" id="A0A453K874"/>
<reference evidence="1" key="4">
    <citation type="submission" date="2019-03" db="UniProtKB">
        <authorList>
            <consortium name="EnsemblPlants"/>
        </authorList>
    </citation>
    <scope>IDENTIFICATION</scope>
</reference>
<dbReference type="Gramene" id="AET5Gv20337800.1">
    <property type="protein sequence ID" value="AET5Gv20337800.1"/>
    <property type="gene ID" value="AET5Gv20337800"/>
</dbReference>
<evidence type="ECO:0000313" key="2">
    <source>
        <dbReference type="Proteomes" id="UP000015105"/>
    </source>
</evidence>
<reference evidence="2" key="1">
    <citation type="journal article" date="2014" name="Science">
        <title>Ancient hybridizations among the ancestral genomes of bread wheat.</title>
        <authorList>
            <consortium name="International Wheat Genome Sequencing Consortium,"/>
            <person name="Marcussen T."/>
            <person name="Sandve S.R."/>
            <person name="Heier L."/>
            <person name="Spannagl M."/>
            <person name="Pfeifer M."/>
            <person name="Jakobsen K.S."/>
            <person name="Wulff B.B."/>
            <person name="Steuernagel B."/>
            <person name="Mayer K.F."/>
            <person name="Olsen O.A."/>
        </authorList>
    </citation>
    <scope>NUCLEOTIDE SEQUENCE [LARGE SCALE GENOMIC DNA]</scope>
    <source>
        <strain evidence="2">cv. AL8/78</strain>
    </source>
</reference>
<reference evidence="2" key="2">
    <citation type="journal article" date="2017" name="Nat. Plants">
        <title>The Aegilops tauschii genome reveals multiple impacts of transposons.</title>
        <authorList>
            <person name="Zhao G."/>
            <person name="Zou C."/>
            <person name="Li K."/>
            <person name="Wang K."/>
            <person name="Li T."/>
            <person name="Gao L."/>
            <person name="Zhang X."/>
            <person name="Wang H."/>
            <person name="Yang Z."/>
            <person name="Liu X."/>
            <person name="Jiang W."/>
            <person name="Mao L."/>
            <person name="Kong X."/>
            <person name="Jiao Y."/>
            <person name="Jia J."/>
        </authorList>
    </citation>
    <scope>NUCLEOTIDE SEQUENCE [LARGE SCALE GENOMIC DNA]</scope>
    <source>
        <strain evidence="2">cv. AL8/78</strain>
    </source>
</reference>
<dbReference type="Proteomes" id="UP000015105">
    <property type="component" value="Chromosome 5D"/>
</dbReference>